<dbReference type="PANTHER" id="PTHR31964">
    <property type="entry name" value="ADENINE NUCLEOTIDE ALPHA HYDROLASES-LIKE SUPERFAMILY PROTEIN"/>
    <property type="match status" value="1"/>
</dbReference>
<dbReference type="Proteomes" id="UP000001357">
    <property type="component" value="Unassembled WGS sequence"/>
</dbReference>
<accession>A9UW55</accession>
<dbReference type="InterPro" id="IPR014729">
    <property type="entry name" value="Rossmann-like_a/b/a_fold"/>
</dbReference>
<dbReference type="InterPro" id="IPR006016">
    <property type="entry name" value="UspA"/>
</dbReference>
<dbReference type="InterPro" id="IPR006015">
    <property type="entry name" value="Universal_stress_UspA"/>
</dbReference>
<protein>
    <recommendedName>
        <fullName evidence="1">UspA domain-containing protein</fullName>
    </recommendedName>
</protein>
<dbReference type="PANTHER" id="PTHR31964:SF144">
    <property type="entry name" value="USPA DOMAIN-CONTAINING PROTEIN"/>
    <property type="match status" value="1"/>
</dbReference>
<dbReference type="KEGG" id="mbr:MONBRDRAFT_24350"/>
<dbReference type="Pfam" id="PF00582">
    <property type="entry name" value="Usp"/>
    <property type="match status" value="1"/>
</dbReference>
<dbReference type="Gene3D" id="3.40.50.620">
    <property type="entry name" value="HUPs"/>
    <property type="match status" value="1"/>
</dbReference>
<dbReference type="CDD" id="cd23659">
    <property type="entry name" value="USP_At3g01520-like"/>
    <property type="match status" value="1"/>
</dbReference>
<dbReference type="SUPFAM" id="SSF52402">
    <property type="entry name" value="Adenine nucleotide alpha hydrolases-like"/>
    <property type="match status" value="1"/>
</dbReference>
<dbReference type="GeneID" id="5889975"/>
<dbReference type="AlphaFoldDB" id="A9UW55"/>
<dbReference type="RefSeq" id="XP_001744554.1">
    <property type="nucleotide sequence ID" value="XM_001744502.1"/>
</dbReference>
<dbReference type="OMA" id="YAYAPLM"/>
<dbReference type="InParanoid" id="A9UW55"/>
<evidence type="ECO:0000259" key="1">
    <source>
        <dbReference type="Pfam" id="PF00582"/>
    </source>
</evidence>
<gene>
    <name evidence="2" type="ORF">MONBRDRAFT_24350</name>
</gene>
<sequence>MASRTVLVGVDASETSANAFNFASKQCRPGDVMHVCYAYAPLMDFVGPEFSKAPTEAQHQAWREQEEQRFQKFMESLPKPDGVKVESHIMAGDARQVLTDMASTKSADQVVVGTHGRGFLGRAIMGSVSSYLTHHSPVPVTVVPKDQK</sequence>
<feature type="domain" description="UspA" evidence="1">
    <location>
        <begin position="4"/>
        <end position="144"/>
    </location>
</feature>
<evidence type="ECO:0000313" key="3">
    <source>
        <dbReference type="Proteomes" id="UP000001357"/>
    </source>
</evidence>
<organism evidence="2 3">
    <name type="scientific">Monosiga brevicollis</name>
    <name type="common">Choanoflagellate</name>
    <dbReference type="NCBI Taxonomy" id="81824"/>
    <lineage>
        <taxon>Eukaryota</taxon>
        <taxon>Choanoflagellata</taxon>
        <taxon>Craspedida</taxon>
        <taxon>Salpingoecidae</taxon>
        <taxon>Monosiga</taxon>
    </lineage>
</organism>
<proteinExistence type="predicted"/>
<name>A9UW55_MONBE</name>
<evidence type="ECO:0000313" key="2">
    <source>
        <dbReference type="EMBL" id="EDQ90503.1"/>
    </source>
</evidence>
<dbReference type="EMBL" id="CH991547">
    <property type="protein sequence ID" value="EDQ90503.1"/>
    <property type="molecule type" value="Genomic_DNA"/>
</dbReference>
<reference evidence="2 3" key="1">
    <citation type="journal article" date="2008" name="Nature">
        <title>The genome of the choanoflagellate Monosiga brevicollis and the origin of metazoans.</title>
        <authorList>
            <consortium name="JGI Sequencing"/>
            <person name="King N."/>
            <person name="Westbrook M.J."/>
            <person name="Young S.L."/>
            <person name="Kuo A."/>
            <person name="Abedin M."/>
            <person name="Chapman J."/>
            <person name="Fairclough S."/>
            <person name="Hellsten U."/>
            <person name="Isogai Y."/>
            <person name="Letunic I."/>
            <person name="Marr M."/>
            <person name="Pincus D."/>
            <person name="Putnam N."/>
            <person name="Rokas A."/>
            <person name="Wright K.J."/>
            <person name="Zuzow R."/>
            <person name="Dirks W."/>
            <person name="Good M."/>
            <person name="Goodstein D."/>
            <person name="Lemons D."/>
            <person name="Li W."/>
            <person name="Lyons J.B."/>
            <person name="Morris A."/>
            <person name="Nichols S."/>
            <person name="Richter D.J."/>
            <person name="Salamov A."/>
            <person name="Bork P."/>
            <person name="Lim W.A."/>
            <person name="Manning G."/>
            <person name="Miller W.T."/>
            <person name="McGinnis W."/>
            <person name="Shapiro H."/>
            <person name="Tjian R."/>
            <person name="Grigoriev I.V."/>
            <person name="Rokhsar D."/>
        </authorList>
    </citation>
    <scope>NUCLEOTIDE SEQUENCE [LARGE SCALE GENOMIC DNA]</scope>
    <source>
        <strain evidence="3">MX1 / ATCC 50154</strain>
    </source>
</reference>
<keyword evidence="3" id="KW-1185">Reference proteome</keyword>
<dbReference type="PRINTS" id="PR01438">
    <property type="entry name" value="UNVRSLSTRESS"/>
</dbReference>